<accession>A0A147BVN1</accession>
<name>A0A147BVN1_IXORI</name>
<organism evidence="1">
    <name type="scientific">Ixodes ricinus</name>
    <name type="common">Common tick</name>
    <name type="synonym">Acarus ricinus</name>
    <dbReference type="NCBI Taxonomy" id="34613"/>
    <lineage>
        <taxon>Eukaryota</taxon>
        <taxon>Metazoa</taxon>
        <taxon>Ecdysozoa</taxon>
        <taxon>Arthropoda</taxon>
        <taxon>Chelicerata</taxon>
        <taxon>Arachnida</taxon>
        <taxon>Acari</taxon>
        <taxon>Parasitiformes</taxon>
        <taxon>Ixodida</taxon>
        <taxon>Ixodoidea</taxon>
        <taxon>Ixodidae</taxon>
        <taxon>Ixodinae</taxon>
        <taxon>Ixodes</taxon>
    </lineage>
</organism>
<dbReference type="EMBL" id="GEGO01001009">
    <property type="protein sequence ID" value="JAR94395.1"/>
    <property type="molecule type" value="Transcribed_RNA"/>
</dbReference>
<evidence type="ECO:0000313" key="1">
    <source>
        <dbReference type="EMBL" id="JAR94395.1"/>
    </source>
</evidence>
<proteinExistence type="predicted"/>
<protein>
    <submittedName>
        <fullName evidence="1">Putative sjchgc07294 protein</fullName>
    </submittedName>
</protein>
<dbReference type="AlphaFoldDB" id="A0A147BVN1"/>
<reference evidence="1" key="1">
    <citation type="journal article" date="2018" name="PLoS Negl. Trop. Dis.">
        <title>Sialome diversity of ticks revealed by RNAseq of single tick salivary glands.</title>
        <authorList>
            <person name="Perner J."/>
            <person name="Kropackova S."/>
            <person name="Kopacek P."/>
            <person name="Ribeiro J.M."/>
        </authorList>
    </citation>
    <scope>NUCLEOTIDE SEQUENCE</scope>
    <source>
        <strain evidence="1">Siblings of single egg batch collected in Ceske Budejovice</strain>
        <tissue evidence="1">Salivary glands</tissue>
    </source>
</reference>
<sequence>MWTAFAVSFMKMFKFTSISSVTPLCLLFFSLGNVAGISLHFPLMCRTMFIAILNTGDSQAMTGIVSNFCFPFIILGHHRNNSYSLACEATLHITRIRQGRKQYATYLCAN</sequence>